<dbReference type="Proteomes" id="UP001357733">
    <property type="component" value="Unassembled WGS sequence"/>
</dbReference>
<dbReference type="AlphaFoldDB" id="A0AAW9MVH4"/>
<protein>
    <submittedName>
        <fullName evidence="1">Hydrolase</fullName>
    </submittedName>
</protein>
<evidence type="ECO:0000313" key="2">
    <source>
        <dbReference type="Proteomes" id="UP001357733"/>
    </source>
</evidence>
<accession>A0AAW9MVH4</accession>
<comment type="caution">
    <text evidence="1">The sequence shown here is derived from an EMBL/GenBank/DDBJ whole genome shotgun (WGS) entry which is preliminary data.</text>
</comment>
<dbReference type="GO" id="GO:0016787">
    <property type="term" value="F:hydrolase activity"/>
    <property type="evidence" value="ECO:0007669"/>
    <property type="project" value="UniProtKB-KW"/>
</dbReference>
<name>A0AAW9MVH4_9FIRM</name>
<keyword evidence="1" id="KW-0378">Hydrolase</keyword>
<dbReference type="EMBL" id="JAYKOT010000001">
    <property type="protein sequence ID" value="MEB3428519.1"/>
    <property type="molecule type" value="Genomic_DNA"/>
</dbReference>
<evidence type="ECO:0000313" key="1">
    <source>
        <dbReference type="EMBL" id="MEB3428519.1"/>
    </source>
</evidence>
<reference evidence="1 2" key="1">
    <citation type="submission" date="2024-01" db="EMBL/GenBank/DDBJ databases">
        <title>Complete genome sequence of Citroniella saccharovorans strain M6.X9, isolated from human fecal sample.</title>
        <authorList>
            <person name="Cheng G."/>
            <person name="Westerholm M."/>
            <person name="Schnurer A."/>
        </authorList>
    </citation>
    <scope>NUCLEOTIDE SEQUENCE [LARGE SCALE GENOMIC DNA]</scope>
    <source>
        <strain evidence="1 2">DSM 29873</strain>
    </source>
</reference>
<proteinExistence type="predicted"/>
<organism evidence="1 2">
    <name type="scientific">Citroniella saccharovorans</name>
    <dbReference type="NCBI Taxonomy" id="2053367"/>
    <lineage>
        <taxon>Bacteria</taxon>
        <taxon>Bacillati</taxon>
        <taxon>Bacillota</taxon>
        <taxon>Tissierellia</taxon>
        <taxon>Tissierellales</taxon>
        <taxon>Peptoniphilaceae</taxon>
        <taxon>Citroniella</taxon>
    </lineage>
</organism>
<dbReference type="RefSeq" id="WP_324618603.1">
    <property type="nucleotide sequence ID" value="NZ_JAYKOT010000001.1"/>
</dbReference>
<gene>
    <name evidence="1" type="ORF">VLK81_00415</name>
</gene>
<sequence length="252" mass="27119">MTKNNDPRSIDKQIVSVSELIYPEEKKGKFIPEVKSRLRSKIIKVPEASYKASGIKILGVRIKTLLFTTDVALVKNHNAQSVIAVYPFTPQLSIMQAIINTASVPVFTGVGGGLTTGIRAVNIALQAELLGAFGVVVNAPMANDVIKDIANAVDIPVIATIVSYDDDFKGKIHAGASILNVSAGKNTAELVSRIRKSIGEEFPIIATGGNSDELISKTIEAGANSITYTPPTSAEMFHEIMIKYREEMGDYK</sequence>
<dbReference type="SUPFAM" id="SSF51412">
    <property type="entry name" value="Inosine monophosphate dehydrogenase (IMPDH)"/>
    <property type="match status" value="1"/>
</dbReference>
<keyword evidence="2" id="KW-1185">Reference proteome</keyword>